<gene>
    <name evidence="4" type="ORF">SAMN06297229_0094</name>
</gene>
<evidence type="ECO:0000256" key="1">
    <source>
        <dbReference type="ARBA" id="ARBA00006525"/>
    </source>
</evidence>
<dbReference type="InterPro" id="IPR003488">
    <property type="entry name" value="DprA"/>
</dbReference>
<dbReference type="InterPro" id="IPR057666">
    <property type="entry name" value="DrpA_SLOG"/>
</dbReference>
<dbReference type="Gene3D" id="1.10.10.10">
    <property type="entry name" value="Winged helix-like DNA-binding domain superfamily/Winged helix DNA-binding domain"/>
    <property type="match status" value="1"/>
</dbReference>
<dbReference type="InterPro" id="IPR041614">
    <property type="entry name" value="DprA_WH"/>
</dbReference>
<dbReference type="PANTHER" id="PTHR43022">
    <property type="entry name" value="PROTEIN SMF"/>
    <property type="match status" value="1"/>
</dbReference>
<organism evidence="4 5">
    <name type="scientific">Pseudidiomarina planktonica</name>
    <dbReference type="NCBI Taxonomy" id="1323738"/>
    <lineage>
        <taxon>Bacteria</taxon>
        <taxon>Pseudomonadati</taxon>
        <taxon>Pseudomonadota</taxon>
        <taxon>Gammaproteobacteria</taxon>
        <taxon>Alteromonadales</taxon>
        <taxon>Idiomarinaceae</taxon>
        <taxon>Pseudidiomarina</taxon>
    </lineage>
</organism>
<dbReference type="EMBL" id="FXWH01000001">
    <property type="protein sequence ID" value="SMQ58309.1"/>
    <property type="molecule type" value="Genomic_DNA"/>
</dbReference>
<sequence length="343" mass="36633">MDADNLNGALQLALAPGRQQRSLRHANSFASACAQLPEPDPALVARTLSWLTTDNTHIVHWFHPAYPDHLRAIHKPPLALFCQGNIDLLQAFQIAFVGSRKASPSGLHTASFLAEKLAERGAVITSGLALGIDAAAHRAALAVGTSVAVIGTGVDRYYPPRNRQLQQQLASAGLVVSEFPPGWPAKADHFPRRNRLIAGLSQGVVVVEAVENSGSLITARFALEQGREVFAVPYSMWEPAGFGCNRLIQQGAKLVLTEEDIISEFPTLLNGPITPAKCTENKCLEGLANAPLLANVGNEVTSIDVLVARSGLSVEVVTEQLVLLELEGLVASVPGGFIRMGRR</sequence>
<dbReference type="SUPFAM" id="SSF102405">
    <property type="entry name" value="MCP/YpsA-like"/>
    <property type="match status" value="1"/>
</dbReference>
<accession>A0A1Y6E6S0</accession>
<feature type="domain" description="DprA winged helix" evidence="3">
    <location>
        <begin position="290"/>
        <end position="336"/>
    </location>
</feature>
<dbReference type="AlphaFoldDB" id="A0A1Y6E6S0"/>
<dbReference type="Pfam" id="PF02481">
    <property type="entry name" value="DNA_processg_A"/>
    <property type="match status" value="1"/>
</dbReference>
<feature type="domain" description="Smf/DprA SLOG" evidence="2">
    <location>
        <begin position="58"/>
        <end position="265"/>
    </location>
</feature>
<evidence type="ECO:0000259" key="2">
    <source>
        <dbReference type="Pfam" id="PF02481"/>
    </source>
</evidence>
<keyword evidence="5" id="KW-1185">Reference proteome</keyword>
<reference evidence="5" key="1">
    <citation type="submission" date="2017-04" db="EMBL/GenBank/DDBJ databases">
        <authorList>
            <person name="Varghese N."/>
            <person name="Submissions S."/>
        </authorList>
    </citation>
    <scope>NUCLEOTIDE SEQUENCE [LARGE SCALE GENOMIC DNA]</scope>
</reference>
<dbReference type="Pfam" id="PF17782">
    <property type="entry name" value="WHD_DprA"/>
    <property type="match status" value="1"/>
</dbReference>
<dbReference type="Gene3D" id="3.40.50.450">
    <property type="match status" value="1"/>
</dbReference>
<name>A0A1Y6E6S0_9GAMM</name>
<protein>
    <submittedName>
        <fullName evidence="4">DNA protecting protein DprA</fullName>
    </submittedName>
</protein>
<evidence type="ECO:0000313" key="4">
    <source>
        <dbReference type="EMBL" id="SMQ58309.1"/>
    </source>
</evidence>
<dbReference type="GO" id="GO:0009294">
    <property type="term" value="P:DNA-mediated transformation"/>
    <property type="evidence" value="ECO:0007669"/>
    <property type="project" value="InterPro"/>
</dbReference>
<dbReference type="NCBIfam" id="TIGR00732">
    <property type="entry name" value="dprA"/>
    <property type="match status" value="1"/>
</dbReference>
<dbReference type="RefSeq" id="WP_086433304.1">
    <property type="nucleotide sequence ID" value="NZ_FXWH01000001.1"/>
</dbReference>
<dbReference type="Proteomes" id="UP000194450">
    <property type="component" value="Unassembled WGS sequence"/>
</dbReference>
<dbReference type="OrthoDB" id="9785707at2"/>
<dbReference type="InterPro" id="IPR036388">
    <property type="entry name" value="WH-like_DNA-bd_sf"/>
</dbReference>
<proteinExistence type="inferred from homology"/>
<comment type="similarity">
    <text evidence="1">Belongs to the DprA/Smf family.</text>
</comment>
<dbReference type="PANTHER" id="PTHR43022:SF1">
    <property type="entry name" value="PROTEIN SMF"/>
    <property type="match status" value="1"/>
</dbReference>
<evidence type="ECO:0000259" key="3">
    <source>
        <dbReference type="Pfam" id="PF17782"/>
    </source>
</evidence>
<evidence type="ECO:0000313" key="5">
    <source>
        <dbReference type="Proteomes" id="UP000194450"/>
    </source>
</evidence>